<comment type="caution">
    <text evidence="1">The sequence shown here is derived from an EMBL/GenBank/DDBJ whole genome shotgun (WGS) entry which is preliminary data.</text>
</comment>
<proteinExistence type="predicted"/>
<dbReference type="Proteomes" id="UP000525686">
    <property type="component" value="Unassembled WGS sequence"/>
</dbReference>
<dbReference type="Pfam" id="PF06224">
    <property type="entry name" value="AlkZ-like"/>
    <property type="match status" value="1"/>
</dbReference>
<dbReference type="AlphaFoldDB" id="A0A7W3WGR5"/>
<dbReference type="PANTHER" id="PTHR38479:SF2">
    <property type="entry name" value="WINGED HELIX DNA-BINDING DOMAIN-CONTAINING PROTEIN"/>
    <property type="match status" value="1"/>
</dbReference>
<reference evidence="2" key="1">
    <citation type="submission" date="2020-05" db="EMBL/GenBank/DDBJ databases">
        <title>Classification of alakaliphilic streptomycetes isolated from an alkaline soil next to Lonar Crater, India and a proposal for the recognition of Streptomyces alkaliterrae sp. nov.</title>
        <authorList>
            <person name="Golinska P."/>
        </authorList>
    </citation>
    <scope>NUCLEOTIDE SEQUENCE [LARGE SCALE GENOMIC DNA]</scope>
    <source>
        <strain evidence="2">OF3</strain>
    </source>
</reference>
<accession>A0A7W3WGR5</accession>
<gene>
    <name evidence="1" type="ORF">H3146_01450</name>
</gene>
<evidence type="ECO:0000313" key="1">
    <source>
        <dbReference type="EMBL" id="MBB1252034.1"/>
    </source>
</evidence>
<evidence type="ECO:0000313" key="2">
    <source>
        <dbReference type="Proteomes" id="UP000525686"/>
    </source>
</evidence>
<protein>
    <submittedName>
        <fullName evidence="1">AlkZ family DNA glycosylase</fullName>
    </submittedName>
</protein>
<name>A0A7W3WGR5_9ACTN</name>
<dbReference type="InterPro" id="IPR009351">
    <property type="entry name" value="AlkZ-like"/>
</dbReference>
<sequence>MSARPRVSDAQRRALLGVRHRLAGPGARTVAEAAEAVVGLHATDPATVFLSAAARLAEPTVAEVERSLYEEHTVTRLLCMRRTMFVVPTPLVPVVDVSTARAVAARERRGFVAEVHKAGWSDARLAAAERLLLAALAERGEATAVRLTADVPELREQLVLAPGKSYESRISVGSRLLRVLAAEGAVRRARPSGAWTSARFRWTLAEPHATDLAPAEARSRLAREYLAAFGPVTVEDVKWWTGWTLTDTRRALAAVETVEVDLDDGSVGLLLPEDHARAPSPEPWVALLPSLDPSSMGWRRRGFYLDPELVPALFDRNGNIGPTVWADGRVIGGWAQRADGRVAHRLLVDPGAEARARVAATVGELTAWLGPARVTPTFRTPLERELAAD</sequence>
<organism evidence="1 2">
    <name type="scientific">Streptomyces alkaliterrae</name>
    <dbReference type="NCBI Taxonomy" id="2213162"/>
    <lineage>
        <taxon>Bacteria</taxon>
        <taxon>Bacillati</taxon>
        <taxon>Actinomycetota</taxon>
        <taxon>Actinomycetes</taxon>
        <taxon>Kitasatosporales</taxon>
        <taxon>Streptomycetaceae</taxon>
        <taxon>Streptomyces</taxon>
    </lineage>
</organism>
<dbReference type="EMBL" id="JABJWZ010000005">
    <property type="protein sequence ID" value="MBB1252034.1"/>
    <property type="molecule type" value="Genomic_DNA"/>
</dbReference>
<dbReference type="PANTHER" id="PTHR38479">
    <property type="entry name" value="LMO0824 PROTEIN"/>
    <property type="match status" value="1"/>
</dbReference>